<evidence type="ECO:0000256" key="2">
    <source>
        <dbReference type="ARBA" id="ARBA00022908"/>
    </source>
</evidence>
<dbReference type="InterPro" id="IPR044068">
    <property type="entry name" value="CB"/>
</dbReference>
<reference evidence="8 9" key="2">
    <citation type="journal article" date="2016" name="Genome Announc.">
        <title>Complete Genome Sequences of Two Interactive Moderate Thermophiles, Paenibacillus napthalenovorans 32O-Y and Paenibacillus sp. 32O-W.</title>
        <authorList>
            <person name="Butler R.R.III."/>
            <person name="Wang J."/>
            <person name="Stark B.C."/>
            <person name="Pombert J.F."/>
        </authorList>
    </citation>
    <scope>NUCLEOTIDE SEQUENCE [LARGE SCALE GENOMIC DNA]</scope>
    <source>
        <strain evidence="8 9">32O-Y</strain>
    </source>
</reference>
<dbReference type="OrthoDB" id="107900at2"/>
<dbReference type="Gene3D" id="1.10.443.10">
    <property type="entry name" value="Intergrase catalytic core"/>
    <property type="match status" value="1"/>
</dbReference>
<dbReference type="PATRIC" id="fig|162209.4.peg.5389"/>
<evidence type="ECO:0000256" key="5">
    <source>
        <dbReference type="PROSITE-ProRule" id="PRU01248"/>
    </source>
</evidence>
<keyword evidence="2" id="KW-0229">DNA integration</keyword>
<dbReference type="InterPro" id="IPR011010">
    <property type="entry name" value="DNA_brk_join_enz"/>
</dbReference>
<dbReference type="InterPro" id="IPR013762">
    <property type="entry name" value="Integrase-like_cat_sf"/>
</dbReference>
<evidence type="ECO:0000313" key="8">
    <source>
        <dbReference type="EMBL" id="ALS25358.1"/>
    </source>
</evidence>
<proteinExistence type="inferred from homology"/>
<feature type="domain" description="Tyr recombinase" evidence="6">
    <location>
        <begin position="105"/>
        <end position="275"/>
    </location>
</feature>
<dbReference type="Proteomes" id="UP000061660">
    <property type="component" value="Chromosome"/>
</dbReference>
<feature type="domain" description="Core-binding (CB)" evidence="7">
    <location>
        <begin position="1"/>
        <end position="86"/>
    </location>
</feature>
<dbReference type="KEGG" id="pnp:IJ22_50990"/>
<keyword evidence="3 5" id="KW-0238">DNA-binding</keyword>
<evidence type="ECO:0000259" key="7">
    <source>
        <dbReference type="PROSITE" id="PS51900"/>
    </source>
</evidence>
<sequence>MKNFVAEVQRFLSDQEAQGKAENTLKTYRRILEAFGRWLDRNGGDLTEPTRYDVQAYVKTLEQEGKNAATVDKIVACLSVYSRFIQRPDIVEHIKRIKPQNKRQTAPKSLEELAVKRLKREIEKTGNKRDIAIGYMLLETGVRVSELCSLNRQDVTINERSGEMIVRNGKGGKSRTIPLSREVRYHLMQYLATRSDTEPALFLSNHKKRISPRTIQHMLAKFGTHPHALRHTFARRLVAAGTDISTVAALTGHSDINMTKRYSMPSSVELAEAIDRAFI</sequence>
<dbReference type="GO" id="GO:0006310">
    <property type="term" value="P:DNA recombination"/>
    <property type="evidence" value="ECO:0007669"/>
    <property type="project" value="UniProtKB-KW"/>
</dbReference>
<dbReference type="EMBL" id="CP013652">
    <property type="protein sequence ID" value="ALS25358.1"/>
    <property type="molecule type" value="Genomic_DNA"/>
</dbReference>
<dbReference type="InterPro" id="IPR002104">
    <property type="entry name" value="Integrase_catalytic"/>
</dbReference>
<dbReference type="STRING" id="162209.IJ22_50990"/>
<dbReference type="GO" id="GO:0015074">
    <property type="term" value="P:DNA integration"/>
    <property type="evidence" value="ECO:0007669"/>
    <property type="project" value="UniProtKB-KW"/>
</dbReference>
<evidence type="ECO:0000259" key="6">
    <source>
        <dbReference type="PROSITE" id="PS51898"/>
    </source>
</evidence>
<dbReference type="AlphaFoldDB" id="A0A0U2WG48"/>
<dbReference type="PROSITE" id="PS51898">
    <property type="entry name" value="TYR_RECOMBINASE"/>
    <property type="match status" value="1"/>
</dbReference>
<dbReference type="SUPFAM" id="SSF56349">
    <property type="entry name" value="DNA breaking-rejoining enzymes"/>
    <property type="match status" value="1"/>
</dbReference>
<comment type="similarity">
    <text evidence="1">Belongs to the 'phage' integrase family.</text>
</comment>
<gene>
    <name evidence="8" type="ORF">IJ22_50990</name>
</gene>
<keyword evidence="9" id="KW-1185">Reference proteome</keyword>
<name>A0A0U2WG48_9BACL</name>
<dbReference type="InterPro" id="IPR004107">
    <property type="entry name" value="Integrase_SAM-like_N"/>
</dbReference>
<dbReference type="CDD" id="cd00397">
    <property type="entry name" value="DNA_BRE_C"/>
    <property type="match status" value="1"/>
</dbReference>
<dbReference type="PROSITE" id="PS51900">
    <property type="entry name" value="CB"/>
    <property type="match status" value="1"/>
</dbReference>
<reference evidence="9" key="1">
    <citation type="submission" date="2015-12" db="EMBL/GenBank/DDBJ databases">
        <title>Complete genome sequences of two moderately thermophilic Paenibacillus species.</title>
        <authorList>
            <person name="Butler R.III."/>
            <person name="Wang J."/>
            <person name="Stark B.C."/>
            <person name="Pombert J.-F."/>
        </authorList>
    </citation>
    <scope>NUCLEOTIDE SEQUENCE [LARGE SCALE GENOMIC DNA]</scope>
    <source>
        <strain evidence="9">32O-Y</strain>
    </source>
</reference>
<evidence type="ECO:0000256" key="3">
    <source>
        <dbReference type="ARBA" id="ARBA00023125"/>
    </source>
</evidence>
<protein>
    <submittedName>
        <fullName evidence="8">Site-specific tyrosine recombinase XerC</fullName>
    </submittedName>
</protein>
<evidence type="ECO:0000256" key="4">
    <source>
        <dbReference type="ARBA" id="ARBA00023172"/>
    </source>
</evidence>
<keyword evidence="4" id="KW-0233">DNA recombination</keyword>
<evidence type="ECO:0000313" key="9">
    <source>
        <dbReference type="Proteomes" id="UP000061660"/>
    </source>
</evidence>
<evidence type="ECO:0000256" key="1">
    <source>
        <dbReference type="ARBA" id="ARBA00008857"/>
    </source>
</evidence>
<organism evidence="8 9">
    <name type="scientific">Paenibacillus naphthalenovorans</name>
    <dbReference type="NCBI Taxonomy" id="162209"/>
    <lineage>
        <taxon>Bacteria</taxon>
        <taxon>Bacillati</taxon>
        <taxon>Bacillota</taxon>
        <taxon>Bacilli</taxon>
        <taxon>Bacillales</taxon>
        <taxon>Paenibacillaceae</taxon>
        <taxon>Paenibacillus</taxon>
    </lineage>
</organism>
<dbReference type="Pfam" id="PF00589">
    <property type="entry name" value="Phage_integrase"/>
    <property type="match status" value="1"/>
</dbReference>
<dbReference type="InterPro" id="IPR010998">
    <property type="entry name" value="Integrase_recombinase_N"/>
</dbReference>
<dbReference type="InterPro" id="IPR050090">
    <property type="entry name" value="Tyrosine_recombinase_XerCD"/>
</dbReference>
<dbReference type="GO" id="GO:0003677">
    <property type="term" value="F:DNA binding"/>
    <property type="evidence" value="ECO:0007669"/>
    <property type="project" value="UniProtKB-UniRule"/>
</dbReference>
<accession>A0A0U2WG48</accession>
<dbReference type="Gene3D" id="1.10.150.130">
    <property type="match status" value="1"/>
</dbReference>
<dbReference type="RefSeq" id="WP_062410725.1">
    <property type="nucleotide sequence ID" value="NZ_CP013652.1"/>
</dbReference>
<dbReference type="PANTHER" id="PTHR30349">
    <property type="entry name" value="PHAGE INTEGRASE-RELATED"/>
    <property type="match status" value="1"/>
</dbReference>
<dbReference type="Pfam" id="PF02899">
    <property type="entry name" value="Phage_int_SAM_1"/>
    <property type="match status" value="1"/>
</dbReference>
<dbReference type="PANTHER" id="PTHR30349:SF41">
    <property type="entry name" value="INTEGRASE_RECOMBINASE PROTEIN MJ0367-RELATED"/>
    <property type="match status" value="1"/>
</dbReference>